<dbReference type="SMART" id="SM00054">
    <property type="entry name" value="EFh"/>
    <property type="match status" value="6"/>
</dbReference>
<feature type="domain" description="EF-hand" evidence="4">
    <location>
        <begin position="21"/>
        <end position="46"/>
    </location>
</feature>
<dbReference type="InterPro" id="IPR011992">
    <property type="entry name" value="EF-hand-dom_pair"/>
</dbReference>
<evidence type="ECO:0000313" key="5">
    <source>
        <dbReference type="EMBL" id="EEN48881.1"/>
    </source>
</evidence>
<dbReference type="InterPro" id="IPR002048">
    <property type="entry name" value="EF_hand_dom"/>
</dbReference>
<organism>
    <name type="scientific">Branchiostoma floridae</name>
    <name type="common">Florida lancelet</name>
    <name type="synonym">Amphioxus</name>
    <dbReference type="NCBI Taxonomy" id="7739"/>
    <lineage>
        <taxon>Eukaryota</taxon>
        <taxon>Metazoa</taxon>
        <taxon>Chordata</taxon>
        <taxon>Cephalochordata</taxon>
        <taxon>Leptocardii</taxon>
        <taxon>Amphioxiformes</taxon>
        <taxon>Branchiostomatidae</taxon>
        <taxon>Branchiostoma</taxon>
    </lineage>
</organism>
<proteinExistence type="inferred from homology"/>
<feature type="chain" id="PRO_5002936637" description="EF-hand domain-containing protein" evidence="3">
    <location>
        <begin position="20"/>
        <end position="480"/>
    </location>
</feature>
<evidence type="ECO:0000256" key="2">
    <source>
        <dbReference type="ARBA" id="ARBA00022837"/>
    </source>
</evidence>
<evidence type="ECO:0000256" key="3">
    <source>
        <dbReference type="SAM" id="SignalP"/>
    </source>
</evidence>
<accession>C3ZDS5</accession>
<dbReference type="InParanoid" id="C3ZDS5"/>
<protein>
    <recommendedName>
        <fullName evidence="4">EF-hand domain-containing protein</fullName>
    </recommendedName>
</protein>
<dbReference type="PROSITE" id="PS00018">
    <property type="entry name" value="EF_HAND_1"/>
    <property type="match status" value="5"/>
</dbReference>
<evidence type="ECO:0000259" key="4">
    <source>
        <dbReference type="PROSITE" id="PS50222"/>
    </source>
</evidence>
<dbReference type="PANTHER" id="PTHR10827">
    <property type="entry name" value="RETICULOCALBIN"/>
    <property type="match status" value="1"/>
</dbReference>
<sequence length="480" mass="53080">MTPFLLLFVALATASPVRNHHELDANGDGQISRQEALQAFHLDQVLHALDSDHDRAFTEQEALQFLDHHFFAQLDTDHDHTLTFDEIRGGLTLGSLFDFYDHNHDGFLTGSEDDKWFTMWNAVHGHGGGNFRNHHELDANGDGLVELSEVTNSINIDTAIVALDSDGDGMFTEAQALQFMSHNIFAHVDTNHDHSLSFDEIRAGLTLGNLFNFYDRDGDGFLTGTEQDQFQAIWNSVHGHGGGNKKRQAAAIDADGDGLISLPEVHAVMTLQNALAALDADGDHGFTEQETTDFFGDASLYAQWNTNGDDHLSFGEVHHGITLDGMFAWFDTNGDGFLEGPEADKVVYVYDLMVAAGIHHGNFRNVRVMDTNGDGHLAKTEVLNALTLDEVLVAMDANGDMQFTVDDAMQFIDHHYFNTLDRNHDHVITFDEIRAGTSLGELFDFYDENAVPVGTGGIRHVTADPMLTSYSSSKLKSQRE</sequence>
<gene>
    <name evidence="5" type="ORF">BRAFLDRAFT_117737</name>
</gene>
<comment type="similarity">
    <text evidence="1">Belongs to the CREC family.</text>
</comment>
<keyword evidence="3" id="KW-0732">Signal</keyword>
<feature type="domain" description="EF-hand" evidence="4">
    <location>
        <begin position="250"/>
        <end position="275"/>
    </location>
</feature>
<feature type="domain" description="EF-hand" evidence="4">
    <location>
        <begin position="176"/>
        <end position="211"/>
    </location>
</feature>
<dbReference type="EMBL" id="GG666612">
    <property type="protein sequence ID" value="EEN48881.1"/>
    <property type="molecule type" value="Genomic_DNA"/>
</dbReference>
<dbReference type="GO" id="GO:0005509">
    <property type="term" value="F:calcium ion binding"/>
    <property type="evidence" value="ECO:0007669"/>
    <property type="project" value="InterPro"/>
</dbReference>
<dbReference type="SUPFAM" id="SSF47473">
    <property type="entry name" value="EF-hand"/>
    <property type="match status" value="3"/>
</dbReference>
<reference evidence="5" key="1">
    <citation type="journal article" date="2008" name="Nature">
        <title>The amphioxus genome and the evolution of the chordate karyotype.</title>
        <authorList>
            <consortium name="US DOE Joint Genome Institute (JGI-PGF)"/>
            <person name="Putnam N.H."/>
            <person name="Butts T."/>
            <person name="Ferrier D.E.K."/>
            <person name="Furlong R.F."/>
            <person name="Hellsten U."/>
            <person name="Kawashima T."/>
            <person name="Robinson-Rechavi M."/>
            <person name="Shoguchi E."/>
            <person name="Terry A."/>
            <person name="Yu J.-K."/>
            <person name="Benito-Gutierrez E.L."/>
            <person name="Dubchak I."/>
            <person name="Garcia-Fernandez J."/>
            <person name="Gibson-Brown J.J."/>
            <person name="Grigoriev I.V."/>
            <person name="Horton A.C."/>
            <person name="de Jong P.J."/>
            <person name="Jurka J."/>
            <person name="Kapitonov V.V."/>
            <person name="Kohara Y."/>
            <person name="Kuroki Y."/>
            <person name="Lindquist E."/>
            <person name="Lucas S."/>
            <person name="Osoegawa K."/>
            <person name="Pennacchio L.A."/>
            <person name="Salamov A.A."/>
            <person name="Satou Y."/>
            <person name="Sauka-Spengler T."/>
            <person name="Schmutz J."/>
            <person name="Shin-I T."/>
            <person name="Toyoda A."/>
            <person name="Bronner-Fraser M."/>
            <person name="Fujiyama A."/>
            <person name="Holland L.Z."/>
            <person name="Holland P.W.H."/>
            <person name="Satoh N."/>
            <person name="Rokhsar D.S."/>
        </authorList>
    </citation>
    <scope>NUCLEOTIDE SEQUENCE [LARGE SCALE GENOMIC DNA]</scope>
    <source>
        <strain evidence="5">S238N-H82</strain>
        <tissue evidence="5">Testes</tissue>
    </source>
</reference>
<keyword evidence="2" id="KW-0106">Calcium</keyword>
<feature type="domain" description="EF-hand" evidence="4">
    <location>
        <begin position="70"/>
        <end position="97"/>
    </location>
</feature>
<dbReference type="Pfam" id="PF13202">
    <property type="entry name" value="EF-hand_5"/>
    <property type="match status" value="2"/>
</dbReference>
<dbReference type="PANTHER" id="PTHR10827:SF52">
    <property type="entry name" value="IP16409P"/>
    <property type="match status" value="1"/>
</dbReference>
<evidence type="ECO:0000256" key="1">
    <source>
        <dbReference type="ARBA" id="ARBA00006431"/>
    </source>
</evidence>
<dbReference type="AlphaFoldDB" id="C3ZDS5"/>
<feature type="signal peptide" evidence="3">
    <location>
        <begin position="1"/>
        <end position="19"/>
    </location>
</feature>
<dbReference type="InterPro" id="IPR018247">
    <property type="entry name" value="EF_Hand_1_Ca_BS"/>
</dbReference>
<name>C3ZDS5_BRAFL</name>
<dbReference type="Gene3D" id="1.10.238.10">
    <property type="entry name" value="EF-hand"/>
    <property type="match status" value="5"/>
</dbReference>
<dbReference type="PROSITE" id="PS50222">
    <property type="entry name" value="EF_HAND_2"/>
    <property type="match status" value="4"/>
</dbReference>